<dbReference type="STRING" id="869754.A0A1A0HES5"/>
<evidence type="ECO:0000313" key="4">
    <source>
        <dbReference type="EMBL" id="OBA22475.1"/>
    </source>
</evidence>
<dbReference type="GeneID" id="30030157"/>
<dbReference type="RefSeq" id="XP_018712971.1">
    <property type="nucleotide sequence ID" value="XM_018857181.1"/>
</dbReference>
<dbReference type="InterPro" id="IPR049362">
    <property type="entry name" value="TTI1_rpt"/>
</dbReference>
<name>A0A1A0HES5_9ASCO</name>
<dbReference type="Pfam" id="PF26245">
    <property type="entry name" value="TPR_TTI1_2nd_yeast"/>
    <property type="match status" value="1"/>
</dbReference>
<accession>A0A1A0HES5</accession>
<evidence type="ECO:0008006" key="6">
    <source>
        <dbReference type="Google" id="ProtNLM"/>
    </source>
</evidence>
<dbReference type="Pfam" id="PF24181">
    <property type="entry name" value="TPR_TTI1_C"/>
    <property type="match status" value="1"/>
</dbReference>
<dbReference type="InterPro" id="IPR016024">
    <property type="entry name" value="ARM-type_fold"/>
</dbReference>
<feature type="compositionally biased region" description="Acidic residues" evidence="1">
    <location>
        <begin position="734"/>
        <end position="749"/>
    </location>
</feature>
<protein>
    <recommendedName>
        <fullName evidence="6">TEL2-interacting protein 1</fullName>
    </recommendedName>
</protein>
<dbReference type="InterPro" id="IPR052587">
    <property type="entry name" value="TELO2-interacting_protein_1"/>
</dbReference>
<dbReference type="SUPFAM" id="SSF48371">
    <property type="entry name" value="ARM repeat"/>
    <property type="match status" value="1"/>
</dbReference>
<dbReference type="AlphaFoldDB" id="A0A1A0HES5"/>
<dbReference type="Pfam" id="PF21547">
    <property type="entry name" value="TTI1"/>
    <property type="match status" value="1"/>
</dbReference>
<keyword evidence="5" id="KW-1185">Reference proteome</keyword>
<dbReference type="EMBL" id="LXTC01000002">
    <property type="protein sequence ID" value="OBA22475.1"/>
    <property type="molecule type" value="Genomic_DNA"/>
</dbReference>
<dbReference type="OrthoDB" id="4092881at2759"/>
<evidence type="ECO:0000259" key="2">
    <source>
        <dbReference type="Pfam" id="PF24181"/>
    </source>
</evidence>
<comment type="caution">
    <text evidence="4">The sequence shown here is derived from an EMBL/GenBank/DDBJ whole genome shotgun (WGS) entry which is preliminary data.</text>
</comment>
<feature type="non-terminal residue" evidence="4">
    <location>
        <position position="1"/>
    </location>
</feature>
<proteinExistence type="predicted"/>
<dbReference type="PANTHER" id="PTHR18460:SF3">
    <property type="entry name" value="TELO2-INTERACTING PROTEIN 1 HOMOLOG"/>
    <property type="match status" value="1"/>
</dbReference>
<organism evidence="4 5">
    <name type="scientific">Metschnikowia bicuspidata var. bicuspidata NRRL YB-4993</name>
    <dbReference type="NCBI Taxonomy" id="869754"/>
    <lineage>
        <taxon>Eukaryota</taxon>
        <taxon>Fungi</taxon>
        <taxon>Dikarya</taxon>
        <taxon>Ascomycota</taxon>
        <taxon>Saccharomycotina</taxon>
        <taxon>Pichiomycetes</taxon>
        <taxon>Metschnikowiaceae</taxon>
        <taxon>Metschnikowia</taxon>
    </lineage>
</organism>
<dbReference type="Proteomes" id="UP000092555">
    <property type="component" value="Unassembled WGS sequence"/>
</dbReference>
<evidence type="ECO:0000313" key="5">
    <source>
        <dbReference type="Proteomes" id="UP000092555"/>
    </source>
</evidence>
<feature type="domain" description="TTI1 C-terminal TPR" evidence="2">
    <location>
        <begin position="704"/>
        <end position="820"/>
    </location>
</feature>
<evidence type="ECO:0000256" key="1">
    <source>
        <dbReference type="SAM" id="MobiDB-lite"/>
    </source>
</evidence>
<evidence type="ECO:0000259" key="3">
    <source>
        <dbReference type="Pfam" id="PF26245"/>
    </source>
</evidence>
<dbReference type="InterPro" id="IPR059075">
    <property type="entry name" value="TPR_TTI1_2nd_yeast"/>
</dbReference>
<feature type="region of interest" description="Disordered" evidence="1">
    <location>
        <begin position="724"/>
        <end position="762"/>
    </location>
</feature>
<sequence>ILRTLAGLFATRVSPEQASYVFPGVISKVVNFHSRAKNLPSDALLSVLDILRTLIVKVFSDRSLDISISDVAATPTDLLSLPGLLLREDKETDLEEVPVKVILQNTANKHRTSAWLNATSKQLKISISVFMKNLILSPGSRTRIASNPRLADGVFSFVSEIVRNCFKALFREVIPSTFDILSALFHVLTVGLLDYTQRGFFRKTEAVYLMLGRSDLRLLSKQLHAKTLNLVLTQLPQVLSSASEDKICLCVSALKVHLHVSAALDSALLANPDKLNQLSATILNTLSTNVAQNIIRADIHAKDGAGKKQLLEFLGGQSPLEGSGNTLDEIELPPHIDAKHLSTINKKKNSFVPVPKTSLMKRLDLNLESHETTVQFFGAAYSKTSEKVIQSLAAFLGDHCHANTETIVASLVGNLDFSNETVDALTDRMVALWLANSLYRSPPGAMDSAVNFDIDELLEFDEDSEDERNSPQADEETSYLLLQTAQDVLENTKVVLSNGDFDSRSKEYKACENAYSVALETIGLLASRLSKADFQADVLMDYLYPLFEALTYTPDSPVHVQAKIALSQIVNLHYGGSLERLVGDNADYLIDSLSMNLLVSSGLTPSLPGILLVVIRISGLDLLLLNQLQDILSEIFIVIDSFHGYSSLVENFFHVFQEIVLKVMELYGSQLRDNAKLLLGQTSSPYKPWGLTSREEMLKLIDEANKLVDPFADYDSEKEYFVRKPGVPFGDQMGDSDDEDEEDTPEEPLQDSPEPWPSPVPKNIHTSVQQLFTYGLQLLSHPSIKLRIQILHTLKDAYVIMSSNHKILMPILAQYWPLLLVMSAGASNLSEDTQDTTLLQTEQLIAPTLELMLVIFDEDEKHEKFMSSRFLDMWEFMKKKAPVISKILNSRSSRIEGAMVAKAVSLTIPSLYSRLIIRGITIYERIVPDLIAHEMIRVCYALGIDQSMPLGRDVRNHLWVLSYLT</sequence>
<dbReference type="GO" id="GO:0005737">
    <property type="term" value="C:cytoplasm"/>
    <property type="evidence" value="ECO:0007669"/>
    <property type="project" value="TreeGrafter"/>
</dbReference>
<dbReference type="InterPro" id="IPR057567">
    <property type="entry name" value="TPR_TTI1_C"/>
</dbReference>
<feature type="domain" description="TEL2-interacting protein 1 second TPR" evidence="3">
    <location>
        <begin position="370"/>
        <end position="538"/>
    </location>
</feature>
<dbReference type="PANTHER" id="PTHR18460">
    <property type="entry name" value="TEL2 INTERACTING PROTEIN 1 TTI1 FAMILY MEMBER"/>
    <property type="match status" value="1"/>
</dbReference>
<gene>
    <name evidence="4" type="ORF">METBIDRAFT_39818</name>
</gene>
<reference evidence="4 5" key="1">
    <citation type="submission" date="2016-05" db="EMBL/GenBank/DDBJ databases">
        <title>Comparative genomics of biotechnologically important yeasts.</title>
        <authorList>
            <consortium name="DOE Joint Genome Institute"/>
            <person name="Riley R."/>
            <person name="Haridas S."/>
            <person name="Wolfe K.H."/>
            <person name="Lopes M.R."/>
            <person name="Hittinger C.T."/>
            <person name="Goker M."/>
            <person name="Salamov A."/>
            <person name="Wisecaver J."/>
            <person name="Long T.M."/>
            <person name="Aerts A.L."/>
            <person name="Barry K."/>
            <person name="Choi C."/>
            <person name="Clum A."/>
            <person name="Coughlan A.Y."/>
            <person name="Deshpande S."/>
            <person name="Douglass A.P."/>
            <person name="Hanson S.J."/>
            <person name="Klenk H.-P."/>
            <person name="LaButti K."/>
            <person name="Lapidus A."/>
            <person name="Lindquist E."/>
            <person name="Lipzen A."/>
            <person name="Meier-kolthoff J.P."/>
            <person name="Ohm R.A."/>
            <person name="Otillar R.P."/>
            <person name="Pangilinan J."/>
            <person name="Peng Y."/>
            <person name="Rokas A."/>
            <person name="Rosa C.A."/>
            <person name="Scheuner C."/>
            <person name="Sibirny A.A."/>
            <person name="Slot J.C."/>
            <person name="Stielow J.B."/>
            <person name="Sun H."/>
            <person name="Kurtzman C.P."/>
            <person name="Blackwell M."/>
            <person name="Grigoriev I.V."/>
            <person name="Jeffries T.W."/>
        </authorList>
    </citation>
    <scope>NUCLEOTIDE SEQUENCE [LARGE SCALE GENOMIC DNA]</scope>
    <source>
        <strain evidence="4 5">NRRL YB-4993</strain>
    </source>
</reference>